<comment type="similarity">
    <text evidence="1">Belongs to the DENR family.</text>
</comment>
<evidence type="ECO:0000259" key="2">
    <source>
        <dbReference type="PROSITE" id="PS50296"/>
    </source>
</evidence>
<dbReference type="Pfam" id="PF21023">
    <property type="entry name" value="DENR_N"/>
    <property type="match status" value="1"/>
</dbReference>
<dbReference type="Pfam" id="PF01253">
    <property type="entry name" value="SUI1"/>
    <property type="match status" value="1"/>
</dbReference>
<reference evidence="4" key="1">
    <citation type="submission" date="2017-02" db="UniProtKB">
        <authorList>
            <consortium name="WormBaseParasite"/>
        </authorList>
    </citation>
    <scope>IDENTIFICATION</scope>
</reference>
<sequence>MTEVAENVSYPLTVDYCEDCTMPHEYCEYSGKKCKTACVQEATENVGEMTIDDNDVEKKIDDDKKHQKRGGKGFKEIDKDAPKTIILQKASRGKNKNVTVIKNLATHKVELKAATKFFSSKFACGSSIIGTDEVVIQGDVVDELFDVIPAKWKHITEDDLEDAGDAKK</sequence>
<evidence type="ECO:0000256" key="1">
    <source>
        <dbReference type="ARBA" id="ARBA00007514"/>
    </source>
</evidence>
<dbReference type="SUPFAM" id="SSF55159">
    <property type="entry name" value="eIF1-like"/>
    <property type="match status" value="1"/>
</dbReference>
<protein>
    <submittedName>
        <fullName evidence="4">SUI1 domain-containing protein</fullName>
    </submittedName>
</protein>
<evidence type="ECO:0000313" key="3">
    <source>
        <dbReference type="Proteomes" id="UP000038045"/>
    </source>
</evidence>
<name>A0A0N4Z1X3_PARTI</name>
<dbReference type="PANTHER" id="PTHR12789">
    <property type="entry name" value="DENSITY-REGULATED PROTEIN HOMOLOG"/>
    <property type="match status" value="1"/>
</dbReference>
<dbReference type="InterPro" id="IPR048517">
    <property type="entry name" value="DENR_N"/>
</dbReference>
<evidence type="ECO:0000313" key="4">
    <source>
        <dbReference type="WBParaSite" id="PTRK_0000086900.1"/>
    </source>
</evidence>
<dbReference type="InterPro" id="IPR001950">
    <property type="entry name" value="SUI1"/>
</dbReference>
<dbReference type="CDD" id="cd11607">
    <property type="entry name" value="DENR_C"/>
    <property type="match status" value="1"/>
</dbReference>
<dbReference type="GO" id="GO:0002188">
    <property type="term" value="P:translation reinitiation"/>
    <property type="evidence" value="ECO:0007669"/>
    <property type="project" value="TreeGrafter"/>
</dbReference>
<proteinExistence type="inferred from homology"/>
<dbReference type="Gene3D" id="3.30.780.10">
    <property type="entry name" value="SUI1-like domain"/>
    <property type="match status" value="1"/>
</dbReference>
<keyword evidence="3" id="KW-1185">Reference proteome</keyword>
<dbReference type="GO" id="GO:0003743">
    <property type="term" value="F:translation initiation factor activity"/>
    <property type="evidence" value="ECO:0007669"/>
    <property type="project" value="InterPro"/>
</dbReference>
<dbReference type="GO" id="GO:0003729">
    <property type="term" value="F:mRNA binding"/>
    <property type="evidence" value="ECO:0007669"/>
    <property type="project" value="TreeGrafter"/>
</dbReference>
<dbReference type="Proteomes" id="UP000038045">
    <property type="component" value="Unplaced"/>
</dbReference>
<dbReference type="InterPro" id="IPR036877">
    <property type="entry name" value="SUI1_dom_sf"/>
</dbReference>
<feature type="domain" description="SUI1" evidence="2">
    <location>
        <begin position="85"/>
        <end position="152"/>
    </location>
</feature>
<accession>A0A0N4Z1X3</accession>
<dbReference type="InterPro" id="IPR046447">
    <property type="entry name" value="DENR_C"/>
</dbReference>
<organism evidence="3 4">
    <name type="scientific">Parastrongyloides trichosuri</name>
    <name type="common">Possum-specific nematode worm</name>
    <dbReference type="NCBI Taxonomy" id="131310"/>
    <lineage>
        <taxon>Eukaryota</taxon>
        <taxon>Metazoa</taxon>
        <taxon>Ecdysozoa</taxon>
        <taxon>Nematoda</taxon>
        <taxon>Chromadorea</taxon>
        <taxon>Rhabditida</taxon>
        <taxon>Tylenchina</taxon>
        <taxon>Panagrolaimomorpha</taxon>
        <taxon>Strongyloidoidea</taxon>
        <taxon>Strongyloididae</taxon>
        <taxon>Parastrongyloides</taxon>
    </lineage>
</organism>
<dbReference type="PROSITE" id="PS50296">
    <property type="entry name" value="SUI1"/>
    <property type="match status" value="1"/>
</dbReference>
<dbReference type="InterPro" id="IPR050318">
    <property type="entry name" value="DENR/SUI1_TIF"/>
</dbReference>
<dbReference type="GO" id="GO:0001731">
    <property type="term" value="P:formation of translation preinitiation complex"/>
    <property type="evidence" value="ECO:0007669"/>
    <property type="project" value="TreeGrafter"/>
</dbReference>
<dbReference type="AlphaFoldDB" id="A0A0N4Z1X3"/>
<dbReference type="WBParaSite" id="PTRK_0000086900.1">
    <property type="protein sequence ID" value="PTRK_0000086900.1"/>
    <property type="gene ID" value="PTRK_0000086900"/>
</dbReference>
<dbReference type="STRING" id="131310.A0A0N4Z1X3"/>
<dbReference type="PANTHER" id="PTHR12789:SF0">
    <property type="entry name" value="DENSITY-REGULATED PROTEIN"/>
    <property type="match status" value="1"/>
</dbReference>